<dbReference type="SUPFAM" id="SSF51658">
    <property type="entry name" value="Xylose isomerase-like"/>
    <property type="match status" value="1"/>
</dbReference>
<keyword evidence="3" id="KW-1185">Reference proteome</keyword>
<dbReference type="EMBL" id="CADIKM010000023">
    <property type="protein sequence ID" value="CAB3796234.1"/>
    <property type="molecule type" value="Genomic_DNA"/>
</dbReference>
<dbReference type="InterPro" id="IPR013022">
    <property type="entry name" value="Xyl_isomerase-like_TIM-brl"/>
</dbReference>
<dbReference type="PANTHER" id="PTHR12110">
    <property type="entry name" value="HYDROXYPYRUVATE ISOMERASE"/>
    <property type="match status" value="1"/>
</dbReference>
<sequence>MALLPSSKAPIGTAGPLPIERMALNLVTVGLSTPLEPTLDACVRLGIKAVALWTQNYRGMGSRVASQMVRDRGLAVTGICRMSGFGEATDDSSWRDAIDDAHQLIDDAAEFRAGSITVIGGGMPKNCGTILDTRERILKGVKIVASHAREVGVTLALEPLHPMVAAERGAISTLEYASSLARECGSGVGVMVDSYNVWWDPALHASIASANGLIAGYQVSDWLVPTTDLAFDRGMMGDGVIDLRGIRSRVEAAGYKGYVEVEILSHKISALAIDDLISLVKERFTEFA</sequence>
<dbReference type="InterPro" id="IPR036237">
    <property type="entry name" value="Xyl_isomerase-like_sf"/>
</dbReference>
<dbReference type="Pfam" id="PF01261">
    <property type="entry name" value="AP_endonuc_2"/>
    <property type="match status" value="1"/>
</dbReference>
<dbReference type="AlphaFoldDB" id="A0A6S7D4Z0"/>
<dbReference type="InterPro" id="IPR050312">
    <property type="entry name" value="IolE/XylAMocC-like"/>
</dbReference>
<name>A0A6S7D4Z0_9BURK</name>
<gene>
    <name evidence="2" type="ORF">LMG28138_04026</name>
</gene>
<accession>A0A6S7D4Z0</accession>
<protein>
    <recommendedName>
        <fullName evidence="1">Xylose isomerase-like TIM barrel domain-containing protein</fullName>
    </recommendedName>
</protein>
<reference evidence="2 3" key="1">
    <citation type="submission" date="2020-04" db="EMBL/GenBank/DDBJ databases">
        <authorList>
            <person name="De Canck E."/>
        </authorList>
    </citation>
    <scope>NUCLEOTIDE SEQUENCE [LARGE SCALE GENOMIC DNA]</scope>
    <source>
        <strain evidence="2 3">LMG 28138</strain>
    </source>
</reference>
<dbReference type="Gene3D" id="3.20.20.150">
    <property type="entry name" value="Divalent-metal-dependent TIM barrel enzymes"/>
    <property type="match status" value="1"/>
</dbReference>
<dbReference type="PANTHER" id="PTHR12110:SF52">
    <property type="entry name" value="XYLOSE ISOMERASE"/>
    <property type="match status" value="1"/>
</dbReference>
<proteinExistence type="predicted"/>
<evidence type="ECO:0000259" key="1">
    <source>
        <dbReference type="Pfam" id="PF01261"/>
    </source>
</evidence>
<evidence type="ECO:0000313" key="3">
    <source>
        <dbReference type="Proteomes" id="UP000494115"/>
    </source>
</evidence>
<dbReference type="Proteomes" id="UP000494115">
    <property type="component" value="Unassembled WGS sequence"/>
</dbReference>
<organism evidence="2 3">
    <name type="scientific">Pararobbsia alpina</name>
    <dbReference type="NCBI Taxonomy" id="621374"/>
    <lineage>
        <taxon>Bacteria</taxon>
        <taxon>Pseudomonadati</taxon>
        <taxon>Pseudomonadota</taxon>
        <taxon>Betaproteobacteria</taxon>
        <taxon>Burkholderiales</taxon>
        <taxon>Burkholderiaceae</taxon>
        <taxon>Pararobbsia</taxon>
    </lineage>
</organism>
<feature type="domain" description="Xylose isomerase-like TIM barrel" evidence="1">
    <location>
        <begin position="39"/>
        <end position="274"/>
    </location>
</feature>
<evidence type="ECO:0000313" key="2">
    <source>
        <dbReference type="EMBL" id="CAB3796234.1"/>
    </source>
</evidence>